<dbReference type="InterPro" id="IPR010869">
    <property type="entry name" value="DUF1501"/>
</dbReference>
<dbReference type="Pfam" id="PF07394">
    <property type="entry name" value="DUF1501"/>
    <property type="match status" value="1"/>
</dbReference>
<dbReference type="KEGG" id="snep:Enr13x_61820"/>
<evidence type="ECO:0000313" key="2">
    <source>
        <dbReference type="Proteomes" id="UP000319004"/>
    </source>
</evidence>
<protein>
    <recommendedName>
        <fullName evidence="3">DUF1501 domain-containing protein</fullName>
    </recommendedName>
</protein>
<organism evidence="1 2">
    <name type="scientific">Stieleria neptunia</name>
    <dbReference type="NCBI Taxonomy" id="2527979"/>
    <lineage>
        <taxon>Bacteria</taxon>
        <taxon>Pseudomonadati</taxon>
        <taxon>Planctomycetota</taxon>
        <taxon>Planctomycetia</taxon>
        <taxon>Pirellulales</taxon>
        <taxon>Pirellulaceae</taxon>
        <taxon>Stieleria</taxon>
    </lineage>
</organism>
<evidence type="ECO:0008006" key="3">
    <source>
        <dbReference type="Google" id="ProtNLM"/>
    </source>
</evidence>
<dbReference type="PANTHER" id="PTHR43737:SF1">
    <property type="entry name" value="DUF1501 DOMAIN-CONTAINING PROTEIN"/>
    <property type="match status" value="1"/>
</dbReference>
<dbReference type="PANTHER" id="PTHR43737">
    <property type="entry name" value="BLL7424 PROTEIN"/>
    <property type="match status" value="1"/>
</dbReference>
<accession>A0A518HZK2</accession>
<dbReference type="Proteomes" id="UP000319004">
    <property type="component" value="Chromosome"/>
</dbReference>
<reference evidence="1 2" key="1">
    <citation type="submission" date="2019-03" db="EMBL/GenBank/DDBJ databases">
        <title>Deep-cultivation of Planctomycetes and their phenomic and genomic characterization uncovers novel biology.</title>
        <authorList>
            <person name="Wiegand S."/>
            <person name="Jogler M."/>
            <person name="Boedeker C."/>
            <person name="Pinto D."/>
            <person name="Vollmers J."/>
            <person name="Rivas-Marin E."/>
            <person name="Kohn T."/>
            <person name="Peeters S.H."/>
            <person name="Heuer A."/>
            <person name="Rast P."/>
            <person name="Oberbeckmann S."/>
            <person name="Bunk B."/>
            <person name="Jeske O."/>
            <person name="Meyerdierks A."/>
            <person name="Storesund J.E."/>
            <person name="Kallscheuer N."/>
            <person name="Luecker S."/>
            <person name="Lage O.M."/>
            <person name="Pohl T."/>
            <person name="Merkel B.J."/>
            <person name="Hornburger P."/>
            <person name="Mueller R.-W."/>
            <person name="Bruemmer F."/>
            <person name="Labrenz M."/>
            <person name="Spormann A.M."/>
            <person name="Op den Camp H."/>
            <person name="Overmann J."/>
            <person name="Amann R."/>
            <person name="Jetten M.S.M."/>
            <person name="Mascher T."/>
            <person name="Medema M.H."/>
            <person name="Devos D.P."/>
            <person name="Kaster A.-K."/>
            <person name="Ovreas L."/>
            <person name="Rohde M."/>
            <person name="Galperin M.Y."/>
            <person name="Jogler C."/>
        </authorList>
    </citation>
    <scope>NUCLEOTIDE SEQUENCE [LARGE SCALE GENOMIC DNA]</scope>
    <source>
        <strain evidence="1 2">Enr13</strain>
    </source>
</reference>
<dbReference type="AlphaFoldDB" id="A0A518HZK2"/>
<sequence>MHPPGSHLNHPPPHPGLIMLTIKGPSSRYCDGRNRRSFLKIGGLSFGMGGLSLADLYRAEASSSSPRSHKSVINIFLAGGPPHQDMWDIKTEAPSEVRGEFQPINTNVPGIQICEVFPKLAALMDKSAVIRSVVGCRGGHDGMQCFTGWEGNSLKNLGGRPSIGAAAARLFGPVDPSVPPFVGLAAPTRHVPWSDSGQAGFLGSAYSPFKPDGPGMQNMTLKGISFDRLQDRRRLLNELDTMRRDIDISGAMEGMDAFGQRALDVLTSSKLVDALDLSKEDPKIVARYGDGKPYNYQYDGAPTCNDQLLIARRLVEAGVRVVSLSYGRWDSHGQNFDLVRDHGGKLDQCLSALVNDLDERGMLDDVAIAVWGEFGRTPKINANAGRDHWTKVSCAWLAGGGLKTGQAIGATNRMGEEAVERPVDMQEVVATLYHTLGIDTHSTTIADPTGRPQFLVDSDPIAELIA</sequence>
<gene>
    <name evidence="1" type="ORF">Enr13x_61820</name>
</gene>
<dbReference type="InterPro" id="IPR017850">
    <property type="entry name" value="Alkaline_phosphatase_core_sf"/>
</dbReference>
<evidence type="ECO:0000313" key="1">
    <source>
        <dbReference type="EMBL" id="QDV46273.1"/>
    </source>
</evidence>
<name>A0A518HZK2_9BACT</name>
<keyword evidence="2" id="KW-1185">Reference proteome</keyword>
<proteinExistence type="predicted"/>
<dbReference type="SUPFAM" id="SSF53649">
    <property type="entry name" value="Alkaline phosphatase-like"/>
    <property type="match status" value="1"/>
</dbReference>
<dbReference type="EMBL" id="CP037423">
    <property type="protein sequence ID" value="QDV46273.1"/>
    <property type="molecule type" value="Genomic_DNA"/>
</dbReference>